<dbReference type="Pfam" id="PF00764">
    <property type="entry name" value="Arginosuc_synth"/>
    <property type="match status" value="1"/>
</dbReference>
<feature type="compositionally biased region" description="Polar residues" evidence="8">
    <location>
        <begin position="458"/>
        <end position="467"/>
    </location>
</feature>
<dbReference type="EMBL" id="BCTA01000028">
    <property type="protein sequence ID" value="GAT08988.1"/>
    <property type="molecule type" value="Genomic_DNA"/>
</dbReference>
<dbReference type="Gene3D" id="3.90.1260.10">
    <property type="entry name" value="Argininosuccinate synthetase, chain A, domain 2"/>
    <property type="match status" value="1"/>
</dbReference>
<evidence type="ECO:0000313" key="12">
    <source>
        <dbReference type="Proteomes" id="UP000069773"/>
    </source>
</evidence>
<evidence type="ECO:0000256" key="2">
    <source>
        <dbReference type="ARBA" id="ARBA00012286"/>
    </source>
</evidence>
<dbReference type="SUPFAM" id="SSF69864">
    <property type="entry name" value="Argininosuccinate synthetase, C-terminal domain"/>
    <property type="match status" value="1"/>
</dbReference>
<comment type="caution">
    <text evidence="11">The sequence shown here is derived from an EMBL/GenBank/DDBJ whole genome shotgun (WGS) entry which is preliminary data.</text>
</comment>
<feature type="domain" description="Arginosuccinate synthase-like N-terminal" evidence="9">
    <location>
        <begin position="43"/>
        <end position="163"/>
    </location>
</feature>
<evidence type="ECO:0000256" key="3">
    <source>
        <dbReference type="ARBA" id="ARBA00022571"/>
    </source>
</evidence>
<dbReference type="NCBIfam" id="NF038212">
    <property type="entry name" value="argG_rel"/>
    <property type="match status" value="1"/>
</dbReference>
<dbReference type="InterPro" id="IPR048268">
    <property type="entry name" value="Arginosuc_syn_C"/>
</dbReference>
<evidence type="ECO:0000313" key="11">
    <source>
        <dbReference type="EMBL" id="GAT08988.1"/>
    </source>
</evidence>
<keyword evidence="3" id="KW-0055">Arginine biosynthesis</keyword>
<protein>
    <recommendedName>
        <fullName evidence="2">argininosuccinate synthase</fullName>
        <ecNumber evidence="2">6.3.4.5</ecNumber>
    </recommendedName>
</protein>
<dbReference type="PANTHER" id="PTHR11587:SF2">
    <property type="entry name" value="ARGININOSUCCINATE SYNTHASE"/>
    <property type="match status" value="1"/>
</dbReference>
<dbReference type="Proteomes" id="UP000069773">
    <property type="component" value="Unassembled WGS sequence"/>
</dbReference>
<evidence type="ECO:0000256" key="4">
    <source>
        <dbReference type="ARBA" id="ARBA00022598"/>
    </source>
</evidence>
<feature type="domain" description="Arginosuccinate synthase C-terminal" evidence="10">
    <location>
        <begin position="205"/>
        <end position="397"/>
    </location>
</feature>
<evidence type="ECO:0000256" key="8">
    <source>
        <dbReference type="SAM" id="MobiDB-lite"/>
    </source>
</evidence>
<dbReference type="EC" id="6.3.4.5" evidence="2"/>
<keyword evidence="7" id="KW-0067">ATP-binding</keyword>
<proteinExistence type="predicted"/>
<evidence type="ECO:0000256" key="1">
    <source>
        <dbReference type="ARBA" id="ARBA00004967"/>
    </source>
</evidence>
<comment type="pathway">
    <text evidence="1">Amino-acid biosynthesis; L-arginine biosynthesis; L-arginine from L-ornithine and carbamoyl phosphate: step 2/3.</text>
</comment>
<dbReference type="InterPro" id="IPR024074">
    <property type="entry name" value="AS_cat/multimer_dom_body"/>
</dbReference>
<sequence length="467" mass="51483">MDPIARVIGVRIMGSDGTQKRKIRSFSDIEAVCHRNDTIVTLCGGGLDSAYLLAQLAKLDTRVFALSVDLGDDFDIGRFSCIADKFDVRITRLDCRHEFVEEFVQPAILAGGRYLGQHPVSASLSRPLIARVGVEFARSVGARCLLHTANQSQNSLRRLNGAISDLGFEGHFGSPYELDALSRDFKRVELQETFGVGGFADRFLSTDTNLWCREFESGTLDDPEEFEVDRHLYQWSVVSDAPSRMISLGFERGRLVAVDGQPVTNAVESISNLNTSVGQYGIGRFCSLEHLESGEKVLEVREAPAAALVLEGFAQLASATVEVDTLRWIRSAGEALIVEAVEGRWFRGLRQALQSFLEVSARAVSGEVRFTLRTGGFDLEGFKAVSPLYIRDREQWEYRKAAAARSAAAVPGDGLPRAESEIRLDGEKGLHVREYLPHDASAQRSSPRDHCSERAEASISNTPRLID</sequence>
<dbReference type="Pfam" id="PF20979">
    <property type="entry name" value="Arginosuc_syn_C"/>
    <property type="match status" value="1"/>
</dbReference>
<evidence type="ECO:0000256" key="6">
    <source>
        <dbReference type="ARBA" id="ARBA00022741"/>
    </source>
</evidence>
<gene>
    <name evidence="11" type="ORF">RMCN_2121</name>
</gene>
<dbReference type="PANTHER" id="PTHR11587">
    <property type="entry name" value="ARGININOSUCCINATE SYNTHASE"/>
    <property type="match status" value="1"/>
</dbReference>
<evidence type="ECO:0000256" key="7">
    <source>
        <dbReference type="ARBA" id="ARBA00022840"/>
    </source>
</evidence>
<organism evidence="11 12">
    <name type="scientific">Mycolicibacterium novocastrense</name>
    <name type="common">Mycobacterium novocastrense</name>
    <dbReference type="NCBI Taxonomy" id="59813"/>
    <lineage>
        <taxon>Bacteria</taxon>
        <taxon>Bacillati</taxon>
        <taxon>Actinomycetota</taxon>
        <taxon>Actinomycetes</taxon>
        <taxon>Mycobacteriales</taxon>
        <taxon>Mycobacteriaceae</taxon>
        <taxon>Mycolicibacterium</taxon>
    </lineage>
</organism>
<dbReference type="Gene3D" id="3.40.50.620">
    <property type="entry name" value="HUPs"/>
    <property type="match status" value="1"/>
</dbReference>
<dbReference type="InterPro" id="IPR014729">
    <property type="entry name" value="Rossmann-like_a/b/a_fold"/>
</dbReference>
<feature type="region of interest" description="Disordered" evidence="8">
    <location>
        <begin position="438"/>
        <end position="467"/>
    </location>
</feature>
<keyword evidence="4" id="KW-0436">Ligase</keyword>
<feature type="compositionally biased region" description="Basic and acidic residues" evidence="8">
    <location>
        <begin position="446"/>
        <end position="456"/>
    </location>
</feature>
<dbReference type="InterPro" id="IPR048267">
    <property type="entry name" value="Arginosuc_syn_N"/>
</dbReference>
<evidence type="ECO:0000259" key="9">
    <source>
        <dbReference type="Pfam" id="PF00764"/>
    </source>
</evidence>
<keyword evidence="5" id="KW-0028">Amino-acid biosynthesis</keyword>
<dbReference type="InterPro" id="IPR001518">
    <property type="entry name" value="Arginosuc_synth"/>
</dbReference>
<reference evidence="11 12" key="1">
    <citation type="journal article" date="2016" name="Genome Announc.">
        <title>Draft Genome Sequences of Five Rapidly Growing Mycobacterium Species, M. thermoresistibile, M. fortuitum subsp. acetamidolyticum, M. canariasense, M. brisbanense, and M. novocastrense.</title>
        <authorList>
            <person name="Katahira K."/>
            <person name="Ogura Y."/>
            <person name="Gotoh Y."/>
            <person name="Hayashi T."/>
        </authorList>
    </citation>
    <scope>NUCLEOTIDE SEQUENCE [LARGE SCALE GENOMIC DNA]</scope>
    <source>
        <strain evidence="11 12">JCM18114</strain>
    </source>
</reference>
<keyword evidence="6" id="KW-0547">Nucleotide-binding</keyword>
<evidence type="ECO:0000259" key="10">
    <source>
        <dbReference type="Pfam" id="PF20979"/>
    </source>
</evidence>
<dbReference type="SUPFAM" id="SSF52402">
    <property type="entry name" value="Adenine nucleotide alpha hydrolases-like"/>
    <property type="match status" value="1"/>
</dbReference>
<keyword evidence="12" id="KW-1185">Reference proteome</keyword>
<evidence type="ECO:0000256" key="5">
    <source>
        <dbReference type="ARBA" id="ARBA00022605"/>
    </source>
</evidence>
<name>A0ABQ0KHE1_MYCNV</name>
<accession>A0ABQ0KHE1</accession>